<keyword evidence="7" id="KW-0408">Iron</keyword>
<dbReference type="Proteomes" id="UP000283633">
    <property type="component" value="Unassembled WGS sequence"/>
</dbReference>
<feature type="transmembrane region" description="Helical" evidence="9">
    <location>
        <begin position="112"/>
        <end position="132"/>
    </location>
</feature>
<dbReference type="InterPro" id="IPR017927">
    <property type="entry name" value="FAD-bd_FR_type"/>
</dbReference>
<feature type="domain" description="FAD-binding FR-type" evidence="10">
    <location>
        <begin position="205"/>
        <end position="305"/>
    </location>
</feature>
<dbReference type="PANTHER" id="PTHR47354">
    <property type="entry name" value="NADH OXIDOREDUCTASE HCR"/>
    <property type="match status" value="1"/>
</dbReference>
<comment type="cofactor">
    <cofactor evidence="1">
        <name>FAD</name>
        <dbReference type="ChEBI" id="CHEBI:57692"/>
    </cofactor>
</comment>
<evidence type="ECO:0000256" key="8">
    <source>
        <dbReference type="ARBA" id="ARBA00023014"/>
    </source>
</evidence>
<dbReference type="InterPro" id="IPR050415">
    <property type="entry name" value="MRET"/>
</dbReference>
<dbReference type="EMBL" id="QWZQ01000046">
    <property type="protein sequence ID" value="RRK09607.1"/>
    <property type="molecule type" value="Genomic_DNA"/>
</dbReference>
<evidence type="ECO:0000256" key="1">
    <source>
        <dbReference type="ARBA" id="ARBA00001974"/>
    </source>
</evidence>
<evidence type="ECO:0000313" key="11">
    <source>
        <dbReference type="EMBL" id="RRK09607.1"/>
    </source>
</evidence>
<dbReference type="InterPro" id="IPR013112">
    <property type="entry name" value="FAD-bd_8"/>
</dbReference>
<feature type="transmembrane region" description="Helical" evidence="9">
    <location>
        <begin position="180"/>
        <end position="198"/>
    </location>
</feature>
<keyword evidence="8" id="KW-0411">Iron-sulfur</keyword>
<evidence type="ECO:0000259" key="10">
    <source>
        <dbReference type="PROSITE" id="PS51384"/>
    </source>
</evidence>
<feature type="transmembrane region" description="Helical" evidence="9">
    <location>
        <begin position="72"/>
        <end position="92"/>
    </location>
</feature>
<dbReference type="AlphaFoldDB" id="A0A3R8KD64"/>
<dbReference type="RefSeq" id="WP_125073094.1">
    <property type="nucleotide sequence ID" value="NZ_QWZQ01000046.1"/>
</dbReference>
<proteinExistence type="predicted"/>
<keyword evidence="12" id="KW-1185">Reference proteome</keyword>
<dbReference type="InterPro" id="IPR039261">
    <property type="entry name" value="FNR_nucleotide-bd"/>
</dbReference>
<dbReference type="Gene3D" id="2.40.30.10">
    <property type="entry name" value="Translation factors"/>
    <property type="match status" value="1"/>
</dbReference>
<evidence type="ECO:0000256" key="7">
    <source>
        <dbReference type="ARBA" id="ARBA00023004"/>
    </source>
</evidence>
<dbReference type="GO" id="GO:0051537">
    <property type="term" value="F:2 iron, 2 sulfur cluster binding"/>
    <property type="evidence" value="ECO:0007669"/>
    <property type="project" value="UniProtKB-KW"/>
</dbReference>
<feature type="transmembrane region" description="Helical" evidence="9">
    <location>
        <begin position="153"/>
        <end position="174"/>
    </location>
</feature>
<sequence>MKKMTVWQILTWGVILFVIPLPLVQAMAVELPSLYTSTSLAIQIGSIAYVWMLLAVYLATKPKWLDRLIGLPSIYFIHGVLSMLAIALAYLHKEGTSSYGWIKTTGNWAFDLFWGLLVYSLVFMAGWLTSRFKPLLWLKKQLEILFKHELSVWIHRINLIAVLLVFIHVQLISYITNMTIYIWLFNGYTIFVTGAYLLQKLRSRYGLAQGKLTAIQPIAANFYELTIQFKSHHALKLYPGDYVFINFPNIDHLKELHPFSILNSVVDGTITLAIRGDGDFSRAVQHAKVGSKVLIDGGYGRFNPIIKQHPDDELVLVTGGSGIVPMISLMRGLPNRRITLYYSAHSKAGLIYQQEIETLAAQRNNLTVHIQQGRFFRSVPRDLIRPNVTYLLSGPLALGQSWQKQLLNNGINEERVYYEEFSW</sequence>
<dbReference type="GO" id="GO:0050660">
    <property type="term" value="F:flavin adenine dinucleotide binding"/>
    <property type="evidence" value="ECO:0007669"/>
    <property type="project" value="TreeGrafter"/>
</dbReference>
<accession>A0A3R8KD64</accession>
<evidence type="ECO:0000256" key="5">
    <source>
        <dbReference type="ARBA" id="ARBA00022827"/>
    </source>
</evidence>
<evidence type="ECO:0000256" key="6">
    <source>
        <dbReference type="ARBA" id="ARBA00023002"/>
    </source>
</evidence>
<keyword evidence="5" id="KW-0274">FAD</keyword>
<dbReference type="SUPFAM" id="SSF52343">
    <property type="entry name" value="Ferredoxin reductase-like, C-terminal NADP-linked domain"/>
    <property type="match status" value="1"/>
</dbReference>
<dbReference type="InterPro" id="IPR017938">
    <property type="entry name" value="Riboflavin_synthase-like_b-brl"/>
</dbReference>
<reference evidence="11 12" key="1">
    <citation type="submission" date="2018-08" db="EMBL/GenBank/DDBJ databases">
        <title>Genome Lactobacillus garii FI11369.</title>
        <authorList>
            <person name="Diaz M."/>
            <person name="Narbad A."/>
        </authorList>
    </citation>
    <scope>NUCLEOTIDE SEQUENCE [LARGE SCALE GENOMIC DNA]</scope>
    <source>
        <strain evidence="11 12">FI11369</strain>
    </source>
</reference>
<dbReference type="GO" id="GO:0016491">
    <property type="term" value="F:oxidoreductase activity"/>
    <property type="evidence" value="ECO:0007669"/>
    <property type="project" value="UniProtKB-KW"/>
</dbReference>
<name>A0A3R8KD64_9LACO</name>
<evidence type="ECO:0000313" key="12">
    <source>
        <dbReference type="Proteomes" id="UP000283633"/>
    </source>
</evidence>
<dbReference type="PROSITE" id="PS51384">
    <property type="entry name" value="FAD_FR"/>
    <property type="match status" value="1"/>
</dbReference>
<dbReference type="Gene3D" id="3.40.50.80">
    <property type="entry name" value="Nucleotide-binding domain of ferredoxin-NADP reductase (FNR) module"/>
    <property type="match status" value="1"/>
</dbReference>
<keyword evidence="4" id="KW-0479">Metal-binding</keyword>
<dbReference type="PANTHER" id="PTHR47354:SF8">
    <property type="entry name" value="1,2-PHENYLACETYL-COA EPOXIDASE, SUBUNIT E"/>
    <property type="match status" value="1"/>
</dbReference>
<feature type="transmembrane region" description="Helical" evidence="9">
    <location>
        <begin position="42"/>
        <end position="60"/>
    </location>
</feature>
<evidence type="ECO:0000256" key="9">
    <source>
        <dbReference type="SAM" id="Phobius"/>
    </source>
</evidence>
<dbReference type="OrthoDB" id="573132at2"/>
<keyword evidence="6" id="KW-0560">Oxidoreductase</keyword>
<keyword evidence="9" id="KW-0472">Membrane</keyword>
<keyword evidence="9" id="KW-0812">Transmembrane</keyword>
<dbReference type="Pfam" id="PF08022">
    <property type="entry name" value="FAD_binding_8"/>
    <property type="match status" value="1"/>
</dbReference>
<evidence type="ECO:0000256" key="4">
    <source>
        <dbReference type="ARBA" id="ARBA00022723"/>
    </source>
</evidence>
<keyword evidence="2" id="KW-0285">Flavoprotein</keyword>
<protein>
    <submittedName>
        <fullName evidence="11">Oxidoreductase</fullName>
    </submittedName>
</protein>
<keyword evidence="3" id="KW-0001">2Fe-2S</keyword>
<keyword evidence="9" id="KW-1133">Transmembrane helix</keyword>
<organism evidence="11 12">
    <name type="scientific">Lactiplantibacillus garii</name>
    <dbReference type="NCBI Taxonomy" id="2306423"/>
    <lineage>
        <taxon>Bacteria</taxon>
        <taxon>Bacillati</taxon>
        <taxon>Bacillota</taxon>
        <taxon>Bacilli</taxon>
        <taxon>Lactobacillales</taxon>
        <taxon>Lactobacillaceae</taxon>
        <taxon>Lactiplantibacillus</taxon>
    </lineage>
</organism>
<evidence type="ECO:0000256" key="2">
    <source>
        <dbReference type="ARBA" id="ARBA00022630"/>
    </source>
</evidence>
<evidence type="ECO:0000256" key="3">
    <source>
        <dbReference type="ARBA" id="ARBA00022714"/>
    </source>
</evidence>
<dbReference type="SUPFAM" id="SSF63380">
    <property type="entry name" value="Riboflavin synthase domain-like"/>
    <property type="match status" value="1"/>
</dbReference>
<dbReference type="GO" id="GO:0046872">
    <property type="term" value="F:metal ion binding"/>
    <property type="evidence" value="ECO:0007669"/>
    <property type="project" value="UniProtKB-KW"/>
</dbReference>
<gene>
    <name evidence="11" type="ORF">D1831_11650</name>
</gene>
<comment type="caution">
    <text evidence="11">The sequence shown here is derived from an EMBL/GenBank/DDBJ whole genome shotgun (WGS) entry which is preliminary data.</text>
</comment>